<dbReference type="PANTHER" id="PTHR10983">
    <property type="entry name" value="1-ACYLGLYCEROL-3-PHOSPHATE ACYLTRANSFERASE-RELATED"/>
    <property type="match status" value="1"/>
</dbReference>
<evidence type="ECO:0000256" key="1">
    <source>
        <dbReference type="ARBA" id="ARBA00001141"/>
    </source>
</evidence>
<gene>
    <name evidence="10" type="ORF">ILEXP_LOCUS10281</name>
</gene>
<dbReference type="SUPFAM" id="SSF69593">
    <property type="entry name" value="Glycerol-3-phosphate (1)-acyltransferase"/>
    <property type="match status" value="1"/>
</dbReference>
<keyword evidence="11" id="KW-1185">Reference proteome</keyword>
<evidence type="ECO:0000259" key="9">
    <source>
        <dbReference type="SMART" id="SM00563"/>
    </source>
</evidence>
<keyword evidence="8" id="KW-0472">Membrane</keyword>
<accession>A0ABC8RKP8</accession>
<evidence type="ECO:0000256" key="7">
    <source>
        <dbReference type="ARBA" id="ARBA00023315"/>
    </source>
</evidence>
<dbReference type="GO" id="GO:0003841">
    <property type="term" value="F:1-acylglycerol-3-phosphate O-acyltransferase activity"/>
    <property type="evidence" value="ECO:0007669"/>
    <property type="project" value="UniProtKB-EC"/>
</dbReference>
<keyword evidence="6" id="KW-0808">Transferase</keyword>
<dbReference type="InterPro" id="IPR002123">
    <property type="entry name" value="Plipid/glycerol_acylTrfase"/>
</dbReference>
<dbReference type="Pfam" id="PF01553">
    <property type="entry name" value="Acyltransferase"/>
    <property type="match status" value="1"/>
</dbReference>
<keyword evidence="8" id="KW-0812">Transmembrane</keyword>
<feature type="transmembrane region" description="Helical" evidence="8">
    <location>
        <begin position="23"/>
        <end position="52"/>
    </location>
</feature>
<evidence type="ECO:0000256" key="5">
    <source>
        <dbReference type="ARBA" id="ARBA00013211"/>
    </source>
</evidence>
<comment type="pathway">
    <text evidence="3">Lipid metabolism.</text>
</comment>
<dbReference type="SMART" id="SM00563">
    <property type="entry name" value="PlsC"/>
    <property type="match status" value="1"/>
</dbReference>
<reference evidence="10 11" key="1">
    <citation type="submission" date="2024-02" db="EMBL/GenBank/DDBJ databases">
        <authorList>
            <person name="Vignale AGUSTIN F."/>
            <person name="Sosa J E."/>
            <person name="Modenutti C."/>
        </authorList>
    </citation>
    <scope>NUCLEOTIDE SEQUENCE [LARGE SCALE GENOMIC DNA]</scope>
</reference>
<evidence type="ECO:0000256" key="8">
    <source>
        <dbReference type="SAM" id="Phobius"/>
    </source>
</evidence>
<evidence type="ECO:0000313" key="10">
    <source>
        <dbReference type="EMBL" id="CAK9142602.1"/>
    </source>
</evidence>
<dbReference type="EC" id="2.3.1.51" evidence="5"/>
<evidence type="ECO:0000256" key="4">
    <source>
        <dbReference type="ARBA" id="ARBA00008655"/>
    </source>
</evidence>
<name>A0ABC8RKP8_9AQUA</name>
<dbReference type="CDD" id="cd07990">
    <property type="entry name" value="LPLAT_LCLAT1-like"/>
    <property type="match status" value="1"/>
</dbReference>
<comment type="catalytic activity">
    <reaction evidence="1">
        <text>a 1-acyl-sn-glycero-3-phosphate + an acyl-CoA = a 1,2-diacyl-sn-glycero-3-phosphate + CoA</text>
        <dbReference type="Rhea" id="RHEA:19709"/>
        <dbReference type="ChEBI" id="CHEBI:57287"/>
        <dbReference type="ChEBI" id="CHEBI:57970"/>
        <dbReference type="ChEBI" id="CHEBI:58342"/>
        <dbReference type="ChEBI" id="CHEBI:58608"/>
        <dbReference type="EC" id="2.3.1.51"/>
    </reaction>
</comment>
<evidence type="ECO:0000256" key="6">
    <source>
        <dbReference type="ARBA" id="ARBA00022679"/>
    </source>
</evidence>
<feature type="domain" description="Phospholipid/glycerol acyltransferase" evidence="9">
    <location>
        <begin position="100"/>
        <end position="214"/>
    </location>
</feature>
<dbReference type="Proteomes" id="UP001642360">
    <property type="component" value="Unassembled WGS sequence"/>
</dbReference>
<evidence type="ECO:0000313" key="11">
    <source>
        <dbReference type="Proteomes" id="UP001642360"/>
    </source>
</evidence>
<dbReference type="Pfam" id="PF16076">
    <property type="entry name" value="Acyltransf_C"/>
    <property type="match status" value="1"/>
</dbReference>
<evidence type="ECO:0000256" key="2">
    <source>
        <dbReference type="ARBA" id="ARBA00004728"/>
    </source>
</evidence>
<feature type="transmembrane region" description="Helical" evidence="8">
    <location>
        <begin position="319"/>
        <end position="339"/>
    </location>
</feature>
<dbReference type="PANTHER" id="PTHR10983:SF76">
    <property type="entry name" value="1-ACYLGLYCEROL-3-PHOSPHATE O-ACYLTRANSFERASE"/>
    <property type="match status" value="1"/>
</dbReference>
<dbReference type="EMBL" id="CAUOFW020001236">
    <property type="protein sequence ID" value="CAK9142602.1"/>
    <property type="molecule type" value="Genomic_DNA"/>
</dbReference>
<protein>
    <recommendedName>
        <fullName evidence="5">1-acylglycerol-3-phosphate O-acyltransferase</fullName>
        <ecNumber evidence="5">2.3.1.51</ecNumber>
    </recommendedName>
</protein>
<comment type="pathway">
    <text evidence="2">Phospholipid metabolism; CDP-diacylglycerol biosynthesis; CDP-diacylglycerol from sn-glycerol 3-phosphate: step 2/3.</text>
</comment>
<comment type="caution">
    <text evidence="10">The sequence shown here is derived from an EMBL/GenBank/DDBJ whole genome shotgun (WGS) entry which is preliminary data.</text>
</comment>
<organism evidence="10 11">
    <name type="scientific">Ilex paraguariensis</name>
    <name type="common">yerba mate</name>
    <dbReference type="NCBI Taxonomy" id="185542"/>
    <lineage>
        <taxon>Eukaryota</taxon>
        <taxon>Viridiplantae</taxon>
        <taxon>Streptophyta</taxon>
        <taxon>Embryophyta</taxon>
        <taxon>Tracheophyta</taxon>
        <taxon>Spermatophyta</taxon>
        <taxon>Magnoliopsida</taxon>
        <taxon>eudicotyledons</taxon>
        <taxon>Gunneridae</taxon>
        <taxon>Pentapetalae</taxon>
        <taxon>asterids</taxon>
        <taxon>campanulids</taxon>
        <taxon>Aquifoliales</taxon>
        <taxon>Aquifoliaceae</taxon>
        <taxon>Ilex</taxon>
    </lineage>
</organism>
<keyword evidence="7" id="KW-0012">Acyltransferase</keyword>
<dbReference type="InterPro" id="IPR032098">
    <property type="entry name" value="Acyltransf_C"/>
</dbReference>
<sequence length="370" mass="42303">MEARTSLVSSDGPMQRTLTPLRVLRGVICLLVLLLTALMMLVYCGFLTAVVFRLFNLHYSRKATSFFFGSWLALWPCLFEKINKTKVVFSGDLVPAEERVLVIANHRTEVDWMYLWDLALRKGRLGYIKYILKSSLMKLPVFGWGFHIMEFIPVQRKWEVDEQIMRNLLSSFRNPQDALWLAVFPEGTDFTEQKCIRSQKYASENGLPVLKNVLLPKTKGFCACLEELRGSLDAVYDATIGYKHRCPSFLDNACGVDPSEVHIHIRRIPLADIPTSEDKAASWLMDTFCLKDQLLFDFYSKGHFPREGIEGGLSTMKCLVNFIFVIILTSICAFLTFFSSIWFKIYISLVCAYLASATYLDIRPSPIVAF</sequence>
<comment type="similarity">
    <text evidence="4">Belongs to the 1-acyl-sn-glycerol-3-phosphate acyltransferase family.</text>
</comment>
<keyword evidence="8" id="KW-1133">Transmembrane helix</keyword>
<evidence type="ECO:0000256" key="3">
    <source>
        <dbReference type="ARBA" id="ARBA00005189"/>
    </source>
</evidence>
<proteinExistence type="inferred from homology"/>
<dbReference type="AlphaFoldDB" id="A0ABC8RKP8"/>